<dbReference type="OrthoDB" id="9853108at2"/>
<protein>
    <submittedName>
        <fullName evidence="1">Uncharacterized protein</fullName>
    </submittedName>
</protein>
<reference evidence="1 2" key="1">
    <citation type="submission" date="2019-10" db="EMBL/GenBank/DDBJ databases">
        <title>Whole genome shotgun sequence of Acrocarpospora pleiomorpha NBRC 16267.</title>
        <authorList>
            <person name="Ichikawa N."/>
            <person name="Kimura A."/>
            <person name="Kitahashi Y."/>
            <person name="Komaki H."/>
            <person name="Oguchi A."/>
        </authorList>
    </citation>
    <scope>NUCLEOTIDE SEQUENCE [LARGE SCALE GENOMIC DNA]</scope>
    <source>
        <strain evidence="1 2">NBRC 16267</strain>
    </source>
</reference>
<sequence length="202" mass="21353">MTAELVGDHAPETADGPLGRVRTALRVHHLLSFYRAEDEARSGHVGDELADDGRRLVVLHPAGGSPATIGWVGAVDTYLLNVPYENGEHAVMAKTEQKTVGALACLWGVEAAPEQSPADRLRALEQLLAKRGVSARIVEGEQEIRLEVDGTETAVVPVKVVVGGRGGAYLVYIGSGQGTRTLMAREPGGAAVFVMRGLNRGV</sequence>
<dbReference type="EMBL" id="BLAF01000042">
    <property type="protein sequence ID" value="GES23588.1"/>
    <property type="molecule type" value="Genomic_DNA"/>
</dbReference>
<keyword evidence="2" id="KW-1185">Reference proteome</keyword>
<name>A0A5M3XYZ6_9ACTN</name>
<evidence type="ECO:0000313" key="2">
    <source>
        <dbReference type="Proteomes" id="UP000377595"/>
    </source>
</evidence>
<proteinExistence type="predicted"/>
<dbReference type="Proteomes" id="UP000377595">
    <property type="component" value="Unassembled WGS sequence"/>
</dbReference>
<organism evidence="1 2">
    <name type="scientific">Acrocarpospora pleiomorpha</name>
    <dbReference type="NCBI Taxonomy" id="90975"/>
    <lineage>
        <taxon>Bacteria</taxon>
        <taxon>Bacillati</taxon>
        <taxon>Actinomycetota</taxon>
        <taxon>Actinomycetes</taxon>
        <taxon>Streptosporangiales</taxon>
        <taxon>Streptosporangiaceae</taxon>
        <taxon>Acrocarpospora</taxon>
    </lineage>
</organism>
<dbReference type="RefSeq" id="WP_155348462.1">
    <property type="nucleotide sequence ID" value="NZ_BAAAHM010000043.1"/>
</dbReference>
<comment type="caution">
    <text evidence="1">The sequence shown here is derived from an EMBL/GenBank/DDBJ whole genome shotgun (WGS) entry which is preliminary data.</text>
</comment>
<accession>A0A5M3XYZ6</accession>
<dbReference type="AlphaFoldDB" id="A0A5M3XYZ6"/>
<evidence type="ECO:0000313" key="1">
    <source>
        <dbReference type="EMBL" id="GES23588.1"/>
    </source>
</evidence>
<gene>
    <name evidence="1" type="ORF">Aple_064870</name>
</gene>